<dbReference type="EMBL" id="OCNE01000008">
    <property type="protein sequence ID" value="SOD62839.1"/>
    <property type="molecule type" value="Genomic_DNA"/>
</dbReference>
<keyword evidence="8" id="KW-1185">Reference proteome</keyword>
<keyword evidence="3 7" id="KW-0418">Kinase</keyword>
<dbReference type="InterPro" id="IPR000719">
    <property type="entry name" value="Prot_kinase_dom"/>
</dbReference>
<evidence type="ECO:0000313" key="8">
    <source>
        <dbReference type="Proteomes" id="UP000219072"/>
    </source>
</evidence>
<proteinExistence type="predicted"/>
<dbReference type="SUPFAM" id="SSF56112">
    <property type="entry name" value="Protein kinase-like (PK-like)"/>
    <property type="match status" value="1"/>
</dbReference>
<dbReference type="GO" id="GO:0004674">
    <property type="term" value="F:protein serine/threonine kinase activity"/>
    <property type="evidence" value="ECO:0007669"/>
    <property type="project" value="TreeGrafter"/>
</dbReference>
<dbReference type="OrthoDB" id="9762169at2"/>
<evidence type="ECO:0000256" key="2">
    <source>
        <dbReference type="ARBA" id="ARBA00022741"/>
    </source>
</evidence>
<reference evidence="7 8" key="1">
    <citation type="submission" date="2017-09" db="EMBL/GenBank/DDBJ databases">
        <authorList>
            <person name="Ehlers B."/>
            <person name="Leendertz F.H."/>
        </authorList>
    </citation>
    <scope>NUCLEOTIDE SEQUENCE [LARGE SCALE GENOMIC DNA]</scope>
    <source>
        <strain evidence="7 8">CGMCC 4.7095</strain>
    </source>
</reference>
<evidence type="ECO:0000256" key="4">
    <source>
        <dbReference type="ARBA" id="ARBA00022840"/>
    </source>
</evidence>
<keyword evidence="1" id="KW-0808">Transferase</keyword>
<evidence type="ECO:0000256" key="1">
    <source>
        <dbReference type="ARBA" id="ARBA00022679"/>
    </source>
</evidence>
<dbReference type="Gene3D" id="3.30.200.20">
    <property type="entry name" value="Phosphorylase Kinase, domain 1"/>
    <property type="match status" value="1"/>
</dbReference>
<dbReference type="PROSITE" id="PS50011">
    <property type="entry name" value="PROTEIN_KINASE_DOM"/>
    <property type="match status" value="1"/>
</dbReference>
<dbReference type="Gene3D" id="1.10.510.10">
    <property type="entry name" value="Transferase(Phosphotransferase) domain 1"/>
    <property type="match status" value="1"/>
</dbReference>
<name>A0A286DVY9_9ACTN</name>
<dbReference type="RefSeq" id="WP_141514592.1">
    <property type="nucleotide sequence ID" value="NZ_OCNE01000008.1"/>
</dbReference>
<evidence type="ECO:0000313" key="7">
    <source>
        <dbReference type="EMBL" id="SOD62839.1"/>
    </source>
</evidence>
<evidence type="ECO:0000256" key="3">
    <source>
        <dbReference type="ARBA" id="ARBA00022777"/>
    </source>
</evidence>
<dbReference type="GO" id="GO:0005524">
    <property type="term" value="F:ATP binding"/>
    <property type="evidence" value="ECO:0007669"/>
    <property type="project" value="UniProtKB-UniRule"/>
</dbReference>
<evidence type="ECO:0000259" key="6">
    <source>
        <dbReference type="PROSITE" id="PS50011"/>
    </source>
</evidence>
<feature type="binding site" evidence="5">
    <location>
        <position position="43"/>
    </location>
    <ligand>
        <name>ATP</name>
        <dbReference type="ChEBI" id="CHEBI:30616"/>
    </ligand>
</feature>
<dbReference type="SMART" id="SM00220">
    <property type="entry name" value="S_TKc"/>
    <property type="match status" value="1"/>
</dbReference>
<dbReference type="CDD" id="cd14014">
    <property type="entry name" value="STKc_PknB_like"/>
    <property type="match status" value="1"/>
</dbReference>
<keyword evidence="2 5" id="KW-0547">Nucleotide-binding</keyword>
<accession>A0A286DVY9</accession>
<evidence type="ECO:0000256" key="5">
    <source>
        <dbReference type="PROSITE-ProRule" id="PRU10141"/>
    </source>
</evidence>
<dbReference type="InterPro" id="IPR011009">
    <property type="entry name" value="Kinase-like_dom_sf"/>
</dbReference>
<gene>
    <name evidence="7" type="ORF">SAMN06297387_1082</name>
</gene>
<dbReference type="PANTHER" id="PTHR43289:SF34">
    <property type="entry name" value="SERINE_THREONINE-PROTEIN KINASE YBDM-RELATED"/>
    <property type="match status" value="1"/>
</dbReference>
<organism evidence="7 8">
    <name type="scientific">Streptomyces zhaozhouensis</name>
    <dbReference type="NCBI Taxonomy" id="1300267"/>
    <lineage>
        <taxon>Bacteria</taxon>
        <taxon>Bacillati</taxon>
        <taxon>Actinomycetota</taxon>
        <taxon>Actinomycetes</taxon>
        <taxon>Kitasatosporales</taxon>
        <taxon>Streptomycetaceae</taxon>
        <taxon>Streptomyces</taxon>
    </lineage>
</organism>
<sequence length="370" mass="38782">METLAATDPRRIGPYRLLAVLGHGGMGRVFLGSEPNGRLAAVKLVRAALADDARHRGRFRREVATARRAPGVRTAAVIDADLDADLDAPLPWLASVYIPGPSLRQVVAPGADDHAGRADADATTVDVAARPLPEDAVLRLAAGLVGALDEIHGTGLVHRDLKPDNILLTDEADATGEPSGDGGVRVVDFGIALGTDDAPGSTRLTRTGWVVGSPAYMSPEQVEGTALTPASDIFSLGSVLVMACTGSSPFQGTSLQQVLSRVLHADPDLSALPESVRRIAGACLAKDPARRPGLERLRQVLDDNGSAGPWPSHVTDLVRDQRAEVTRLVGPTGEGTTAGKRKDGTILYPYVYAATKRGSHACGPQNHAER</sequence>
<dbReference type="InterPro" id="IPR008271">
    <property type="entry name" value="Ser/Thr_kinase_AS"/>
</dbReference>
<dbReference type="Pfam" id="PF00069">
    <property type="entry name" value="Pkinase"/>
    <property type="match status" value="1"/>
</dbReference>
<dbReference type="AlphaFoldDB" id="A0A286DVY9"/>
<dbReference type="PROSITE" id="PS00108">
    <property type="entry name" value="PROTEIN_KINASE_ST"/>
    <property type="match status" value="1"/>
</dbReference>
<dbReference type="PROSITE" id="PS00107">
    <property type="entry name" value="PROTEIN_KINASE_ATP"/>
    <property type="match status" value="1"/>
</dbReference>
<dbReference type="PANTHER" id="PTHR43289">
    <property type="entry name" value="MITOGEN-ACTIVATED PROTEIN KINASE KINASE KINASE 20-RELATED"/>
    <property type="match status" value="1"/>
</dbReference>
<dbReference type="InterPro" id="IPR017441">
    <property type="entry name" value="Protein_kinase_ATP_BS"/>
</dbReference>
<dbReference type="Proteomes" id="UP000219072">
    <property type="component" value="Unassembled WGS sequence"/>
</dbReference>
<feature type="domain" description="Protein kinase" evidence="6">
    <location>
        <begin position="15"/>
        <end position="311"/>
    </location>
</feature>
<keyword evidence="4 5" id="KW-0067">ATP-binding</keyword>
<protein>
    <submittedName>
        <fullName evidence="7">Protein kinase domain-containing protein</fullName>
    </submittedName>
</protein>